<keyword evidence="3" id="KW-1185">Reference proteome</keyword>
<sequence length="80" mass="9221">MQSSLSFPNLQNIEIESCNKLKYVFPITIVGDLRRLYEMRISKASKLERVFGCEDKADAKDHVHQEETVLQLPQLGIFIP</sequence>
<evidence type="ECO:0000313" key="3">
    <source>
        <dbReference type="Proteomes" id="UP000187203"/>
    </source>
</evidence>
<dbReference type="Proteomes" id="UP000187203">
    <property type="component" value="Unassembled WGS sequence"/>
</dbReference>
<dbReference type="InterPro" id="IPR057135">
    <property type="entry name" value="At4g27190-like_LRR"/>
</dbReference>
<dbReference type="OrthoDB" id="976988at2759"/>
<comment type="caution">
    <text evidence="2">The sequence shown here is derived from an EMBL/GenBank/DDBJ whole genome shotgun (WGS) entry which is preliminary data.</text>
</comment>
<protein>
    <recommendedName>
        <fullName evidence="1">Disease resistance protein At4g27190-like leucine-rich repeats domain-containing protein</fullName>
    </recommendedName>
</protein>
<proteinExistence type="predicted"/>
<evidence type="ECO:0000313" key="2">
    <source>
        <dbReference type="EMBL" id="OMP10880.1"/>
    </source>
</evidence>
<organism evidence="2 3">
    <name type="scientific">Corchorus olitorius</name>
    <dbReference type="NCBI Taxonomy" id="93759"/>
    <lineage>
        <taxon>Eukaryota</taxon>
        <taxon>Viridiplantae</taxon>
        <taxon>Streptophyta</taxon>
        <taxon>Embryophyta</taxon>
        <taxon>Tracheophyta</taxon>
        <taxon>Spermatophyta</taxon>
        <taxon>Magnoliopsida</taxon>
        <taxon>eudicotyledons</taxon>
        <taxon>Gunneridae</taxon>
        <taxon>Pentapetalae</taxon>
        <taxon>rosids</taxon>
        <taxon>malvids</taxon>
        <taxon>Malvales</taxon>
        <taxon>Malvaceae</taxon>
        <taxon>Grewioideae</taxon>
        <taxon>Apeibeae</taxon>
        <taxon>Corchorus</taxon>
    </lineage>
</organism>
<dbReference type="Pfam" id="PF23247">
    <property type="entry name" value="LRR_RPS2"/>
    <property type="match status" value="1"/>
</dbReference>
<reference evidence="3" key="1">
    <citation type="submission" date="2013-09" db="EMBL/GenBank/DDBJ databases">
        <title>Corchorus olitorius genome sequencing.</title>
        <authorList>
            <person name="Alam M."/>
            <person name="Haque M.S."/>
            <person name="Islam M.S."/>
            <person name="Emdad E.M."/>
            <person name="Islam M.M."/>
            <person name="Ahmed B."/>
            <person name="Halim A."/>
            <person name="Hossen Q.M.M."/>
            <person name="Hossain M.Z."/>
            <person name="Ahmed R."/>
            <person name="Khan M.M."/>
            <person name="Islam R."/>
            <person name="Rashid M.M."/>
            <person name="Khan S.A."/>
            <person name="Rahman M.S."/>
            <person name="Alam M."/>
            <person name="Yahiya A.S."/>
            <person name="Khan M.S."/>
            <person name="Azam M.S."/>
            <person name="Haque T."/>
            <person name="Lashkar M.Z.H."/>
            <person name="Akhand A.I."/>
            <person name="Morshed G."/>
            <person name="Roy S."/>
            <person name="Uddin K.S."/>
            <person name="Rabeya T."/>
            <person name="Hossain A.S."/>
            <person name="Chowdhury A."/>
            <person name="Snigdha A.R."/>
            <person name="Mortoza M.S."/>
            <person name="Matin S.A."/>
            <person name="Hoque S.M.E."/>
            <person name="Islam M.K."/>
            <person name="Roy D.K."/>
            <person name="Haider R."/>
            <person name="Moosa M.M."/>
            <person name="Elias S.M."/>
            <person name="Hasan A.M."/>
            <person name="Jahan S."/>
            <person name="Shafiuddin M."/>
            <person name="Mahmood N."/>
            <person name="Shommy N.S."/>
        </authorList>
    </citation>
    <scope>NUCLEOTIDE SEQUENCE [LARGE SCALE GENOMIC DNA]</scope>
    <source>
        <strain evidence="3">cv. O-4</strain>
    </source>
</reference>
<feature type="domain" description="Disease resistance protein At4g27190-like leucine-rich repeats" evidence="1">
    <location>
        <begin position="4"/>
        <end position="70"/>
    </location>
</feature>
<gene>
    <name evidence="2" type="ORF">COLO4_04199</name>
</gene>
<accession>A0A1R3KUX1</accession>
<dbReference type="AlphaFoldDB" id="A0A1R3KUX1"/>
<dbReference type="EMBL" id="AWUE01011173">
    <property type="protein sequence ID" value="OMP10880.1"/>
    <property type="molecule type" value="Genomic_DNA"/>
</dbReference>
<evidence type="ECO:0000259" key="1">
    <source>
        <dbReference type="Pfam" id="PF23247"/>
    </source>
</evidence>
<name>A0A1R3KUX1_9ROSI</name>